<proteinExistence type="predicted"/>
<organism evidence="1 2">
    <name type="scientific">Candidatus Kuenenbacteria bacterium CG2_30_39_24</name>
    <dbReference type="NCBI Taxonomy" id="1805236"/>
    <lineage>
        <taxon>Bacteria</taxon>
        <taxon>Candidatus Kueneniibacteriota</taxon>
    </lineage>
</organism>
<sequence length="114" mass="13152">MMILESIKIAKFSYKKTRPAAAGLKQFLLKNFAILIGLFTPKSCRPTRAKESFPRFYIGGEEKFLPGTFMAPGQFRHKSEFKFLGSKFLKPAAFCQRKYKFSLISTAKKHYNKK</sequence>
<protein>
    <submittedName>
        <fullName evidence="1">Uncharacterized protein</fullName>
    </submittedName>
</protein>
<evidence type="ECO:0000313" key="1">
    <source>
        <dbReference type="EMBL" id="OIP56707.1"/>
    </source>
</evidence>
<comment type="caution">
    <text evidence="1">The sequence shown here is derived from an EMBL/GenBank/DDBJ whole genome shotgun (WGS) entry which is preliminary data.</text>
</comment>
<dbReference type="EMBL" id="MNYR01000008">
    <property type="protein sequence ID" value="OIP56707.1"/>
    <property type="molecule type" value="Genomic_DNA"/>
</dbReference>
<name>A0A1J5F9W4_9BACT</name>
<dbReference type="STRING" id="1805236.AUK13_00500"/>
<accession>A0A1J5F9W4</accession>
<gene>
    <name evidence="1" type="ORF">AUK13_00500</name>
</gene>
<evidence type="ECO:0000313" key="2">
    <source>
        <dbReference type="Proteomes" id="UP000183922"/>
    </source>
</evidence>
<dbReference type="Proteomes" id="UP000183922">
    <property type="component" value="Unassembled WGS sequence"/>
</dbReference>
<dbReference type="AlphaFoldDB" id="A0A1J5F9W4"/>
<reference evidence="1 2" key="1">
    <citation type="journal article" date="2016" name="Environ. Microbiol.">
        <title>Genomic resolution of a cold subsurface aquifer community provides metabolic insights for novel microbes adapted to high CO concentrations.</title>
        <authorList>
            <person name="Probst A.J."/>
            <person name="Castelle C.J."/>
            <person name="Singh A."/>
            <person name="Brown C.T."/>
            <person name="Anantharaman K."/>
            <person name="Sharon I."/>
            <person name="Hug L.A."/>
            <person name="Burstein D."/>
            <person name="Emerson J.B."/>
            <person name="Thomas B.C."/>
            <person name="Banfield J.F."/>
        </authorList>
    </citation>
    <scope>NUCLEOTIDE SEQUENCE [LARGE SCALE GENOMIC DNA]</scope>
    <source>
        <strain evidence="1">CG2_30_39_24</strain>
    </source>
</reference>